<name>A0ABR1AUX4_POLSC</name>
<dbReference type="EMBL" id="JAWJWF010000045">
    <property type="protein sequence ID" value="KAK6627731.1"/>
    <property type="molecule type" value="Genomic_DNA"/>
</dbReference>
<organism evidence="1 2">
    <name type="scientific">Polyplax serrata</name>
    <name type="common">Common mouse louse</name>
    <dbReference type="NCBI Taxonomy" id="468196"/>
    <lineage>
        <taxon>Eukaryota</taxon>
        <taxon>Metazoa</taxon>
        <taxon>Ecdysozoa</taxon>
        <taxon>Arthropoda</taxon>
        <taxon>Hexapoda</taxon>
        <taxon>Insecta</taxon>
        <taxon>Pterygota</taxon>
        <taxon>Neoptera</taxon>
        <taxon>Paraneoptera</taxon>
        <taxon>Psocodea</taxon>
        <taxon>Troctomorpha</taxon>
        <taxon>Phthiraptera</taxon>
        <taxon>Anoplura</taxon>
        <taxon>Polyplacidae</taxon>
        <taxon>Polyplax</taxon>
    </lineage>
</organism>
<accession>A0ABR1AUX4</accession>
<keyword evidence="2" id="KW-1185">Reference proteome</keyword>
<dbReference type="Proteomes" id="UP001359485">
    <property type="component" value="Unassembled WGS sequence"/>
</dbReference>
<gene>
    <name evidence="1" type="ORF">RUM44_010210</name>
</gene>
<proteinExistence type="predicted"/>
<reference evidence="1 2" key="1">
    <citation type="submission" date="2023-09" db="EMBL/GenBank/DDBJ databases">
        <title>Genomes of two closely related lineages of the louse Polyplax serrata with different host specificities.</title>
        <authorList>
            <person name="Martinu J."/>
            <person name="Tarabai H."/>
            <person name="Stefka J."/>
            <person name="Hypsa V."/>
        </authorList>
    </citation>
    <scope>NUCLEOTIDE SEQUENCE [LARGE SCALE GENOMIC DNA]</scope>
    <source>
        <strain evidence="1">98ZLc_SE</strain>
    </source>
</reference>
<evidence type="ECO:0000313" key="1">
    <source>
        <dbReference type="EMBL" id="KAK6627731.1"/>
    </source>
</evidence>
<protein>
    <submittedName>
        <fullName evidence="1">Uncharacterized protein</fullName>
    </submittedName>
</protein>
<evidence type="ECO:0000313" key="2">
    <source>
        <dbReference type="Proteomes" id="UP001359485"/>
    </source>
</evidence>
<comment type="caution">
    <text evidence="1">The sequence shown here is derived from an EMBL/GenBank/DDBJ whole genome shotgun (WGS) entry which is preliminary data.</text>
</comment>
<sequence>MGKTFQENLIGQIDDCARGKSKGGMFLVTATAVQPAVCTPTGTFVKKSWLGKSRRQAGGGVREKKHLTEWGKQQGHDNLVLLFSETINYQNQLPELSDTVNRWIRHKRRKSPGNGQRHV</sequence>